<evidence type="ECO:0000313" key="7">
    <source>
        <dbReference type="EMBL" id="OIJ40615.1"/>
    </source>
</evidence>
<proteinExistence type="inferred from homology"/>
<evidence type="ECO:0000256" key="2">
    <source>
        <dbReference type="ARBA" id="ARBA00005722"/>
    </source>
</evidence>
<evidence type="ECO:0000256" key="4">
    <source>
        <dbReference type="ARBA" id="ARBA00023136"/>
    </source>
</evidence>
<accession>A0A1S2N6C6</accession>
<feature type="chain" id="PRO_5010193122" evidence="6">
    <location>
        <begin position="19"/>
        <end position="277"/>
    </location>
</feature>
<dbReference type="AlphaFoldDB" id="A0A1S2N6C6"/>
<organism evidence="7 8">
    <name type="scientific">Massilia timonae</name>
    <dbReference type="NCBI Taxonomy" id="47229"/>
    <lineage>
        <taxon>Bacteria</taxon>
        <taxon>Pseudomonadati</taxon>
        <taxon>Pseudomonadota</taxon>
        <taxon>Betaproteobacteria</taxon>
        <taxon>Burkholderiales</taxon>
        <taxon>Oxalobacteraceae</taxon>
        <taxon>Telluria group</taxon>
        <taxon>Massilia</taxon>
    </lineage>
</organism>
<evidence type="ECO:0000256" key="5">
    <source>
        <dbReference type="ARBA" id="ARBA00023237"/>
    </source>
</evidence>
<reference evidence="7 8" key="1">
    <citation type="submission" date="2014-10" db="EMBL/GenBank/DDBJ databases">
        <authorList>
            <person name="Seo M.-J."/>
            <person name="Seok Y.J."/>
            <person name="Cha I.-T."/>
        </authorList>
    </citation>
    <scope>NUCLEOTIDE SEQUENCE [LARGE SCALE GENOMIC DNA]</scope>
    <source>
        <strain evidence="7 8">NEU</strain>
    </source>
</reference>
<sequence>MKPFFALALAAASTAASAQTPATNPMPDGSRDMYAGLGAVSRPRYEGADSQKVSALPVLQVQWSNGLFISGMSAGMHLSNRPTVEYGPLLSVHPNRDESGTGHVVDGVGVTSSPMQFARTGNRLDGMKDVSTRLEGGFFFNYYLAPEWRLTSSVLLGAGNDRDGARMELGIQRLAVQVAPRHTLSFNAGATIVNADYSRAYFGVTGQESWQSGNPPYRPGGGLKDVRAGVRWNWALSPSWMLVTNVQAARLVGSVRNSPLVERPTNVTVSAAFAYRF</sequence>
<dbReference type="InterPro" id="IPR010583">
    <property type="entry name" value="MipA"/>
</dbReference>
<evidence type="ECO:0000256" key="6">
    <source>
        <dbReference type="SAM" id="SignalP"/>
    </source>
</evidence>
<comment type="similarity">
    <text evidence="2">Belongs to the MipA/OmpV family.</text>
</comment>
<feature type="signal peptide" evidence="6">
    <location>
        <begin position="1"/>
        <end position="18"/>
    </location>
</feature>
<dbReference type="RefSeq" id="WP_071359964.1">
    <property type="nucleotide sequence ID" value="NZ_DIGR01000025.1"/>
</dbReference>
<gene>
    <name evidence="7" type="ORF">LO55_17</name>
</gene>
<evidence type="ECO:0000256" key="1">
    <source>
        <dbReference type="ARBA" id="ARBA00004442"/>
    </source>
</evidence>
<dbReference type="Pfam" id="PF06629">
    <property type="entry name" value="MipA"/>
    <property type="match status" value="1"/>
</dbReference>
<comment type="caution">
    <text evidence="7">The sequence shown here is derived from an EMBL/GenBank/DDBJ whole genome shotgun (WGS) entry which is preliminary data.</text>
</comment>
<name>A0A1S2N6C6_9BURK</name>
<keyword evidence="3 6" id="KW-0732">Signal</keyword>
<dbReference type="Proteomes" id="UP000180246">
    <property type="component" value="Unassembled WGS sequence"/>
</dbReference>
<keyword evidence="5" id="KW-0998">Cell outer membrane</keyword>
<dbReference type="PANTHER" id="PTHR38776">
    <property type="entry name" value="MLTA-INTERACTING PROTEIN-RELATED"/>
    <property type="match status" value="1"/>
</dbReference>
<comment type="subcellular location">
    <subcellularLocation>
        <location evidence="1">Cell outer membrane</location>
    </subcellularLocation>
</comment>
<evidence type="ECO:0000313" key="8">
    <source>
        <dbReference type="Proteomes" id="UP000180246"/>
    </source>
</evidence>
<dbReference type="PANTHER" id="PTHR38776:SF1">
    <property type="entry name" value="MLTA-INTERACTING PROTEIN-RELATED"/>
    <property type="match status" value="1"/>
</dbReference>
<protein>
    <submittedName>
        <fullName evidence="7">MltA-interacting MipA family protein</fullName>
    </submittedName>
</protein>
<keyword evidence="4" id="KW-0472">Membrane</keyword>
<evidence type="ECO:0000256" key="3">
    <source>
        <dbReference type="ARBA" id="ARBA00022729"/>
    </source>
</evidence>
<dbReference type="EMBL" id="JRYB01000001">
    <property type="protein sequence ID" value="OIJ40615.1"/>
    <property type="molecule type" value="Genomic_DNA"/>
</dbReference>
<dbReference type="GO" id="GO:0009279">
    <property type="term" value="C:cell outer membrane"/>
    <property type="evidence" value="ECO:0007669"/>
    <property type="project" value="UniProtKB-SubCell"/>
</dbReference>